<dbReference type="OMA" id="AITTYKW"/>
<sequence length="389" mass="46104">MGNKNNRIQDEEEYIKVYLELNQTKLSLEQNLQGKVIFKVPPQIQGQFDLNLKIYGLENAYYNFKEKNKSLYQYSVKNHEFFEKTVNLVQNQRIQVDEYLFVAFDWNPEISIPSLDYKYSADLIVSREYILEAILIVKNQRNKQLLQKCQQKILIYKDSNGFKQQLRSLKNSEKKNQKVDAITTYKWFRQQKGLVFVSFEADKSEIVNGDYLNVTADVDNTFGYLNIQSAKILFYLEFIIKEKFLQGMPKVLMCEEKLEEKEQNRYFGKMNFQITDKLNLPYESVSERVGCRCIVVLQLIFEQLCLGSGVDNVEFILPYMQYCRDNKDNAEPYLECQAEIKNIDSLNKFMSPHYQILSQRQTIQIEEKEFLQNRETRVAQESQILIMKE</sequence>
<comment type="caution">
    <text evidence="1">The sequence shown here is derived from an EMBL/GenBank/DDBJ whole genome shotgun (WGS) entry which is preliminary data.</text>
</comment>
<protein>
    <submittedName>
        <fullName evidence="1">Uncharacterized protein</fullName>
    </submittedName>
</protein>
<dbReference type="EMBL" id="CAJJDP010000020">
    <property type="protein sequence ID" value="CAD8147837.1"/>
    <property type="molecule type" value="Genomic_DNA"/>
</dbReference>
<gene>
    <name evidence="1" type="ORF">POCTA_138.1.T0200225</name>
</gene>
<proteinExistence type="predicted"/>
<name>A0A8S1T897_PAROT</name>
<evidence type="ECO:0000313" key="1">
    <source>
        <dbReference type="EMBL" id="CAD8147837.1"/>
    </source>
</evidence>
<accession>A0A8S1T897</accession>
<evidence type="ECO:0000313" key="2">
    <source>
        <dbReference type="Proteomes" id="UP000683925"/>
    </source>
</evidence>
<organism evidence="1 2">
    <name type="scientific">Paramecium octaurelia</name>
    <dbReference type="NCBI Taxonomy" id="43137"/>
    <lineage>
        <taxon>Eukaryota</taxon>
        <taxon>Sar</taxon>
        <taxon>Alveolata</taxon>
        <taxon>Ciliophora</taxon>
        <taxon>Intramacronucleata</taxon>
        <taxon>Oligohymenophorea</taxon>
        <taxon>Peniculida</taxon>
        <taxon>Parameciidae</taxon>
        <taxon>Paramecium</taxon>
    </lineage>
</organism>
<dbReference type="Proteomes" id="UP000683925">
    <property type="component" value="Unassembled WGS sequence"/>
</dbReference>
<dbReference type="OrthoDB" id="305193at2759"/>
<reference evidence="1" key="1">
    <citation type="submission" date="2021-01" db="EMBL/GenBank/DDBJ databases">
        <authorList>
            <consortium name="Genoscope - CEA"/>
            <person name="William W."/>
        </authorList>
    </citation>
    <scope>NUCLEOTIDE SEQUENCE</scope>
</reference>
<keyword evidence="2" id="KW-1185">Reference proteome</keyword>
<dbReference type="AlphaFoldDB" id="A0A8S1T897"/>